<evidence type="ECO:0000256" key="8">
    <source>
        <dbReference type="ARBA" id="ARBA00022989"/>
    </source>
</evidence>
<evidence type="ECO:0000256" key="4">
    <source>
        <dbReference type="ARBA" id="ARBA00022475"/>
    </source>
</evidence>
<evidence type="ECO:0000256" key="6">
    <source>
        <dbReference type="ARBA" id="ARBA00022692"/>
    </source>
</evidence>
<evidence type="ECO:0000313" key="13">
    <source>
        <dbReference type="Proteomes" id="UP001231124"/>
    </source>
</evidence>
<evidence type="ECO:0000256" key="5">
    <source>
        <dbReference type="ARBA" id="ARBA00022500"/>
    </source>
</evidence>
<dbReference type="RefSeq" id="WP_238201560.1">
    <property type="nucleotide sequence ID" value="NZ_BPQE01000004.1"/>
</dbReference>
<keyword evidence="6 10" id="KW-0812">Transmembrane</keyword>
<sequence length="186" mass="19501">MAKKPKKASAGEGEGGAADAPKSKKKLIIIAAAAAVLVVGGGAAGFFMMKGKPGGEKGEAAQADASGHGDAHGGGAGHAPGKKSIAFLELREMVINLSPDPGQEKGKYAKLRVALEMRDAKAEEEVKPLAPRIEDALQVYMREVRSADLTGSVGLYRLREELLRRVNVAVYPAKVDAVLFKDLIIQ</sequence>
<keyword evidence="10" id="KW-0997">Cell inner membrane</keyword>
<comment type="function">
    <text evidence="1 10">Controls the rotational direction of flagella during chemotaxis.</text>
</comment>
<protein>
    <recommendedName>
        <fullName evidence="10">Flagellar protein FliL</fullName>
    </recommendedName>
</protein>
<dbReference type="EMBL" id="JAUSVP010000003">
    <property type="protein sequence ID" value="MDQ0446779.1"/>
    <property type="molecule type" value="Genomic_DNA"/>
</dbReference>
<evidence type="ECO:0000256" key="1">
    <source>
        <dbReference type="ARBA" id="ARBA00002254"/>
    </source>
</evidence>
<keyword evidence="12" id="KW-0966">Cell projection</keyword>
<evidence type="ECO:0000256" key="10">
    <source>
        <dbReference type="RuleBase" id="RU364125"/>
    </source>
</evidence>
<dbReference type="Proteomes" id="UP001231124">
    <property type="component" value="Unassembled WGS sequence"/>
</dbReference>
<gene>
    <name evidence="12" type="ORF">QO012_001270</name>
</gene>
<keyword evidence="8 10" id="KW-1133">Transmembrane helix</keyword>
<dbReference type="NCBIfam" id="NF009420">
    <property type="entry name" value="PRK12785.1"/>
    <property type="match status" value="1"/>
</dbReference>
<evidence type="ECO:0000256" key="2">
    <source>
        <dbReference type="ARBA" id="ARBA00004162"/>
    </source>
</evidence>
<keyword evidence="13" id="KW-1185">Reference proteome</keyword>
<comment type="subcellular location">
    <subcellularLocation>
        <location evidence="10">Cell inner membrane</location>
    </subcellularLocation>
    <subcellularLocation>
        <location evidence="2">Cell membrane</location>
        <topology evidence="2">Single-pass membrane protein</topology>
    </subcellularLocation>
</comment>
<comment type="similarity">
    <text evidence="3 10">Belongs to the FliL family.</text>
</comment>
<keyword evidence="12" id="KW-0969">Cilium</keyword>
<evidence type="ECO:0000256" key="11">
    <source>
        <dbReference type="SAM" id="MobiDB-lite"/>
    </source>
</evidence>
<evidence type="ECO:0000256" key="9">
    <source>
        <dbReference type="ARBA" id="ARBA00023136"/>
    </source>
</evidence>
<feature type="transmembrane region" description="Helical" evidence="10">
    <location>
        <begin position="27"/>
        <end position="49"/>
    </location>
</feature>
<keyword evidence="5 10" id="KW-0145">Chemotaxis</keyword>
<proteinExistence type="inferred from homology"/>
<dbReference type="PANTHER" id="PTHR35091:SF2">
    <property type="entry name" value="FLAGELLAR PROTEIN FLIL"/>
    <property type="match status" value="1"/>
</dbReference>
<dbReference type="Pfam" id="PF03748">
    <property type="entry name" value="FliL"/>
    <property type="match status" value="1"/>
</dbReference>
<keyword evidence="7 10" id="KW-0283">Flagellar rotation</keyword>
<comment type="caution">
    <text evidence="12">The sequence shown here is derived from an EMBL/GenBank/DDBJ whole genome shotgun (WGS) entry which is preliminary data.</text>
</comment>
<dbReference type="PANTHER" id="PTHR35091">
    <property type="entry name" value="FLAGELLAR PROTEIN FLIL"/>
    <property type="match status" value="1"/>
</dbReference>
<organism evidence="12 13">
    <name type="scientific">Methylobacterium aerolatum</name>
    <dbReference type="NCBI Taxonomy" id="418708"/>
    <lineage>
        <taxon>Bacteria</taxon>
        <taxon>Pseudomonadati</taxon>
        <taxon>Pseudomonadota</taxon>
        <taxon>Alphaproteobacteria</taxon>
        <taxon>Hyphomicrobiales</taxon>
        <taxon>Methylobacteriaceae</taxon>
        <taxon>Methylobacterium</taxon>
    </lineage>
</organism>
<dbReference type="InterPro" id="IPR005503">
    <property type="entry name" value="FliL"/>
</dbReference>
<evidence type="ECO:0000256" key="3">
    <source>
        <dbReference type="ARBA" id="ARBA00008281"/>
    </source>
</evidence>
<keyword evidence="9 10" id="KW-0472">Membrane</keyword>
<accession>A0ABU0HWS4</accession>
<evidence type="ECO:0000313" key="12">
    <source>
        <dbReference type="EMBL" id="MDQ0446779.1"/>
    </source>
</evidence>
<reference evidence="12 13" key="1">
    <citation type="submission" date="2023-07" db="EMBL/GenBank/DDBJ databases">
        <title>Genomic Encyclopedia of Type Strains, Phase IV (KMG-IV): sequencing the most valuable type-strain genomes for metagenomic binning, comparative biology and taxonomic classification.</title>
        <authorList>
            <person name="Goeker M."/>
        </authorList>
    </citation>
    <scope>NUCLEOTIDE SEQUENCE [LARGE SCALE GENOMIC DNA]</scope>
    <source>
        <strain evidence="12 13">DSM 19013</strain>
    </source>
</reference>
<name>A0ABU0HWS4_9HYPH</name>
<feature type="region of interest" description="Disordered" evidence="11">
    <location>
        <begin position="54"/>
        <end position="80"/>
    </location>
</feature>
<keyword evidence="12" id="KW-0282">Flagellum</keyword>
<keyword evidence="4" id="KW-1003">Cell membrane</keyword>
<evidence type="ECO:0000256" key="7">
    <source>
        <dbReference type="ARBA" id="ARBA00022779"/>
    </source>
</evidence>
<feature type="region of interest" description="Disordered" evidence="11">
    <location>
        <begin position="1"/>
        <end position="20"/>
    </location>
</feature>